<protein>
    <recommendedName>
        <fullName evidence="5">DNL-type domain-containing protein</fullName>
    </recommendedName>
</protein>
<dbReference type="GO" id="GO:0050821">
    <property type="term" value="P:protein stabilization"/>
    <property type="evidence" value="ECO:0007669"/>
    <property type="project" value="EnsemblFungi"/>
</dbReference>
<dbReference type="RefSeq" id="XP_018983972.1">
    <property type="nucleotide sequence ID" value="XM_019131207.1"/>
</dbReference>
<proteinExistence type="predicted"/>
<dbReference type="GO" id="GO:0007005">
    <property type="term" value="P:mitochondrion organization"/>
    <property type="evidence" value="ECO:0007669"/>
    <property type="project" value="EnsemblFungi"/>
</dbReference>
<organism evidence="6 7">
    <name type="scientific">Babjeviella inositovora NRRL Y-12698</name>
    <dbReference type="NCBI Taxonomy" id="984486"/>
    <lineage>
        <taxon>Eukaryota</taxon>
        <taxon>Fungi</taxon>
        <taxon>Dikarya</taxon>
        <taxon>Ascomycota</taxon>
        <taxon>Saccharomycotina</taxon>
        <taxon>Pichiomycetes</taxon>
        <taxon>Serinales incertae sedis</taxon>
        <taxon>Babjeviella</taxon>
    </lineage>
</organism>
<feature type="non-terminal residue" evidence="6">
    <location>
        <position position="1"/>
    </location>
</feature>
<dbReference type="GO" id="GO:0006457">
    <property type="term" value="P:protein folding"/>
    <property type="evidence" value="ECO:0007669"/>
    <property type="project" value="EnsemblFungi"/>
</dbReference>
<dbReference type="Proteomes" id="UP000094336">
    <property type="component" value="Unassembled WGS sequence"/>
</dbReference>
<dbReference type="GO" id="GO:0051087">
    <property type="term" value="F:protein-folding chaperone binding"/>
    <property type="evidence" value="ECO:0007669"/>
    <property type="project" value="EnsemblFungi"/>
</dbReference>
<sequence length="109" mass="12101">DFKHVGQLKVEKPSLMIAFTCKKCDTRSSHVMSKQSYTSGTVLIQCPQCKVRHLIADHLKIFSDKKITIEDILSAKGESASLTPDDLAFEDIPKKLQALIGHHAKDAPK</sequence>
<dbReference type="Pfam" id="PF05180">
    <property type="entry name" value="zf-DNL"/>
    <property type="match status" value="1"/>
</dbReference>
<evidence type="ECO:0000256" key="2">
    <source>
        <dbReference type="ARBA" id="ARBA00022771"/>
    </source>
</evidence>
<dbReference type="AlphaFoldDB" id="A0A1E3QMF6"/>
<dbReference type="OrthoDB" id="512667at2759"/>
<dbReference type="STRING" id="984486.A0A1E3QMF6"/>
<dbReference type="GO" id="GO:0006986">
    <property type="term" value="P:response to unfolded protein"/>
    <property type="evidence" value="ECO:0007669"/>
    <property type="project" value="EnsemblFungi"/>
</dbReference>
<dbReference type="PROSITE" id="PS51501">
    <property type="entry name" value="ZF_DNL"/>
    <property type="match status" value="1"/>
</dbReference>
<evidence type="ECO:0000259" key="5">
    <source>
        <dbReference type="PROSITE" id="PS51501"/>
    </source>
</evidence>
<gene>
    <name evidence="6" type="ORF">BABINDRAFT_18917</name>
</gene>
<dbReference type="PANTHER" id="PTHR20922:SF13">
    <property type="entry name" value="DNL-TYPE ZINC FINGER PROTEIN"/>
    <property type="match status" value="1"/>
</dbReference>
<name>A0A1E3QMF6_9ASCO</name>
<dbReference type="GeneID" id="30149060"/>
<dbReference type="GO" id="GO:0030150">
    <property type="term" value="P:protein import into mitochondrial matrix"/>
    <property type="evidence" value="ECO:0007669"/>
    <property type="project" value="EnsemblFungi"/>
</dbReference>
<reference evidence="7" key="1">
    <citation type="submission" date="2016-05" db="EMBL/GenBank/DDBJ databases">
        <title>Comparative genomics of biotechnologically important yeasts.</title>
        <authorList>
            <consortium name="DOE Joint Genome Institute"/>
            <person name="Riley R."/>
            <person name="Haridas S."/>
            <person name="Wolfe K.H."/>
            <person name="Lopes M.R."/>
            <person name="Hittinger C.T."/>
            <person name="Goker M."/>
            <person name="Salamov A."/>
            <person name="Wisecaver J."/>
            <person name="Long T.M."/>
            <person name="Aerts A.L."/>
            <person name="Barry K."/>
            <person name="Choi C."/>
            <person name="Clum A."/>
            <person name="Coughlan A.Y."/>
            <person name="Deshpande S."/>
            <person name="Douglass A.P."/>
            <person name="Hanson S.J."/>
            <person name="Klenk H.-P."/>
            <person name="Labutti K."/>
            <person name="Lapidus A."/>
            <person name="Lindquist E."/>
            <person name="Lipzen A."/>
            <person name="Meier-Kolthoff J.P."/>
            <person name="Ohm R.A."/>
            <person name="Otillar R.P."/>
            <person name="Pangilinan J."/>
            <person name="Peng Y."/>
            <person name="Rokas A."/>
            <person name="Rosa C.A."/>
            <person name="Scheuner C."/>
            <person name="Sibirny A.A."/>
            <person name="Slot J.C."/>
            <person name="Stielow J.B."/>
            <person name="Sun H."/>
            <person name="Kurtzman C.P."/>
            <person name="Blackwell M."/>
            <person name="Grigoriev I.V."/>
            <person name="Jeffries T.W."/>
        </authorList>
    </citation>
    <scope>NUCLEOTIDE SEQUENCE [LARGE SCALE GENOMIC DNA]</scope>
    <source>
        <strain evidence="7">NRRL Y-12698</strain>
    </source>
</reference>
<keyword evidence="1" id="KW-0479">Metal-binding</keyword>
<evidence type="ECO:0000256" key="3">
    <source>
        <dbReference type="ARBA" id="ARBA00022833"/>
    </source>
</evidence>
<dbReference type="GO" id="GO:0008270">
    <property type="term" value="F:zinc ion binding"/>
    <property type="evidence" value="ECO:0007669"/>
    <property type="project" value="UniProtKB-KW"/>
</dbReference>
<accession>A0A1E3QMF6</accession>
<dbReference type="PANTHER" id="PTHR20922">
    <property type="entry name" value="DNL-TYPE ZINC FINGER PROTEIN"/>
    <property type="match status" value="1"/>
</dbReference>
<dbReference type="EMBL" id="KV454434">
    <property type="protein sequence ID" value="ODQ78644.1"/>
    <property type="molecule type" value="Genomic_DNA"/>
</dbReference>
<evidence type="ECO:0000313" key="6">
    <source>
        <dbReference type="EMBL" id="ODQ78644.1"/>
    </source>
</evidence>
<dbReference type="InterPro" id="IPR024158">
    <property type="entry name" value="Mt_import_TIM15"/>
</dbReference>
<feature type="non-terminal residue" evidence="6">
    <location>
        <position position="109"/>
    </location>
</feature>
<keyword evidence="2 4" id="KW-0863">Zinc-finger</keyword>
<dbReference type="GO" id="GO:0005759">
    <property type="term" value="C:mitochondrial matrix"/>
    <property type="evidence" value="ECO:0007669"/>
    <property type="project" value="EnsemblFungi"/>
</dbReference>
<keyword evidence="3" id="KW-0862">Zinc</keyword>
<feature type="domain" description="DNL-type" evidence="5">
    <location>
        <begin position="10"/>
        <end position="105"/>
    </location>
</feature>
<evidence type="ECO:0000256" key="1">
    <source>
        <dbReference type="ARBA" id="ARBA00022723"/>
    </source>
</evidence>
<dbReference type="InterPro" id="IPR007853">
    <property type="entry name" value="Znf_DNL-typ"/>
</dbReference>
<evidence type="ECO:0000256" key="4">
    <source>
        <dbReference type="PROSITE-ProRule" id="PRU00834"/>
    </source>
</evidence>
<evidence type="ECO:0000313" key="7">
    <source>
        <dbReference type="Proteomes" id="UP000094336"/>
    </source>
</evidence>
<keyword evidence="7" id="KW-1185">Reference proteome</keyword>